<keyword evidence="2" id="KW-1185">Reference proteome</keyword>
<dbReference type="GO" id="GO:0000226">
    <property type="term" value="P:microtubule cytoskeleton organization"/>
    <property type="evidence" value="ECO:0007669"/>
    <property type="project" value="TreeGrafter"/>
</dbReference>
<reference evidence="1" key="1">
    <citation type="thesis" date="2021" institute="BYU ScholarsArchive" country="Provo, UT, USA">
        <title>Applications of and Algorithms for Genome Assembly and Genomic Analyses with an Emphasis on Marine Teleosts.</title>
        <authorList>
            <person name="Pickett B.D."/>
        </authorList>
    </citation>
    <scope>NUCLEOTIDE SEQUENCE</scope>
    <source>
        <strain evidence="1">HI-2016</strain>
    </source>
</reference>
<dbReference type="GO" id="GO:0005929">
    <property type="term" value="C:cilium"/>
    <property type="evidence" value="ECO:0007669"/>
    <property type="project" value="TreeGrafter"/>
</dbReference>
<protein>
    <recommendedName>
        <fullName evidence="3">TOG domain-containing protein</fullName>
    </recommendedName>
</protein>
<dbReference type="GO" id="GO:0005881">
    <property type="term" value="C:cytoplasmic microtubule"/>
    <property type="evidence" value="ECO:0007669"/>
    <property type="project" value="TreeGrafter"/>
</dbReference>
<sequence length="396" mass="44218">MSSGEVRQEACGPHSHKSSCARIVSNPAIKGNTGPGFVSAEFRQLVMNLRSIVCRAAVHTLGEMYTHLQKRMDRELEITVKARLQRASTANEFIRQDIDAALDCMVQHPSSVIKALLTVQKQNGCLRHLSSVVRACTAQHLQSLLLWTGPAHALSDAKDILPAVVQLAQNPSQEARCIGRQMVRLLATHDKFDAMTKKHLTTNNIRELRGITLKEFTNMLSKKPLQDCGMKKSQANMRFYSQVEKEDYTNTLKAKMRSTDFRTRMEAVNMLVSDCEQRPNLVLACKFPVFDAVVDRLQESNRKVNQHTLEALQKIVPLLMDGMGPVVNILVPAIVDNHLNSKIVVIHKAVINGKAKGHLIQKLSVVVANVYSRKPQTVEKKVLPLLWKQLVSANDG</sequence>
<gene>
    <name evidence="1" type="ORF">JZ751_001802</name>
</gene>
<dbReference type="InterPro" id="IPR011989">
    <property type="entry name" value="ARM-like"/>
</dbReference>
<name>A0A8T2PUR1_9TELE</name>
<dbReference type="EMBL" id="JAFBMS010000002">
    <property type="protein sequence ID" value="KAG9355089.1"/>
    <property type="molecule type" value="Genomic_DNA"/>
</dbReference>
<dbReference type="InterPro" id="IPR016024">
    <property type="entry name" value="ARM-type_fold"/>
</dbReference>
<comment type="caution">
    <text evidence="1">The sequence shown here is derived from an EMBL/GenBank/DDBJ whole genome shotgun (WGS) entry which is preliminary data.</text>
</comment>
<proteinExistence type="predicted"/>
<dbReference type="AlphaFoldDB" id="A0A8T2PUR1"/>
<dbReference type="GO" id="GO:0008017">
    <property type="term" value="F:microtubule binding"/>
    <property type="evidence" value="ECO:0007669"/>
    <property type="project" value="TreeGrafter"/>
</dbReference>
<dbReference type="Gene3D" id="1.25.10.10">
    <property type="entry name" value="Leucine-rich Repeat Variant"/>
    <property type="match status" value="2"/>
</dbReference>
<accession>A0A8T2PUR1</accession>
<dbReference type="PANTHER" id="PTHR21567:SF87">
    <property type="entry name" value="CRESCERIN-LIKE PROTEIN CHE-12"/>
    <property type="match status" value="1"/>
</dbReference>
<evidence type="ECO:0000313" key="2">
    <source>
        <dbReference type="Proteomes" id="UP000824540"/>
    </source>
</evidence>
<evidence type="ECO:0008006" key="3">
    <source>
        <dbReference type="Google" id="ProtNLM"/>
    </source>
</evidence>
<dbReference type="OrthoDB" id="63891at2759"/>
<evidence type="ECO:0000313" key="1">
    <source>
        <dbReference type="EMBL" id="KAG9355089.1"/>
    </source>
</evidence>
<dbReference type="Proteomes" id="UP000824540">
    <property type="component" value="Unassembled WGS sequence"/>
</dbReference>
<dbReference type="PANTHER" id="PTHR21567">
    <property type="entry name" value="CLASP"/>
    <property type="match status" value="1"/>
</dbReference>
<organism evidence="1 2">
    <name type="scientific">Albula glossodonta</name>
    <name type="common">roundjaw bonefish</name>
    <dbReference type="NCBI Taxonomy" id="121402"/>
    <lineage>
        <taxon>Eukaryota</taxon>
        <taxon>Metazoa</taxon>
        <taxon>Chordata</taxon>
        <taxon>Craniata</taxon>
        <taxon>Vertebrata</taxon>
        <taxon>Euteleostomi</taxon>
        <taxon>Actinopterygii</taxon>
        <taxon>Neopterygii</taxon>
        <taxon>Teleostei</taxon>
        <taxon>Albuliformes</taxon>
        <taxon>Albulidae</taxon>
        <taxon>Albula</taxon>
    </lineage>
</organism>
<dbReference type="SUPFAM" id="SSF48371">
    <property type="entry name" value="ARM repeat"/>
    <property type="match status" value="1"/>
</dbReference>